<dbReference type="GO" id="GO:0005840">
    <property type="term" value="C:ribosome"/>
    <property type="evidence" value="ECO:0007669"/>
    <property type="project" value="UniProtKB-KW"/>
</dbReference>
<dbReference type="GO" id="GO:0003735">
    <property type="term" value="F:structural constituent of ribosome"/>
    <property type="evidence" value="ECO:0007669"/>
    <property type="project" value="InterPro"/>
</dbReference>
<dbReference type="Gene3D" id="3.30.1490.10">
    <property type="match status" value="1"/>
</dbReference>
<dbReference type="EMBL" id="FPHE01000139">
    <property type="protein sequence ID" value="SFV65256.1"/>
    <property type="molecule type" value="Genomic_DNA"/>
</dbReference>
<protein>
    <submittedName>
        <fullName evidence="4">SSU ribosomal protein S8p (S15Ae)</fullName>
    </submittedName>
</protein>
<comment type="similarity">
    <text evidence="1">Belongs to the universal ribosomal protein uS8 family.</text>
</comment>
<keyword evidence="2 4" id="KW-0689">Ribosomal protein</keyword>
<name>A0A1W1CHI1_9ZZZZ</name>
<dbReference type="InterPro" id="IPR000630">
    <property type="entry name" value="Ribosomal_uS8"/>
</dbReference>
<dbReference type="SUPFAM" id="SSF56047">
    <property type="entry name" value="Ribosomal protein S8"/>
    <property type="match status" value="1"/>
</dbReference>
<sequence length="131" mass="14663">MMTDIIADSLTRIRNAANRRLDVTTLLHSKTIEATVSILVDKGYLESYKIKEDGVKKTIKVVLKYDDNGHSVINELKKISKPGRRVYQSADEVRFFKNGYGTLVVSTNKGVIANDEAFKLKVGGEVLCSIW</sequence>
<proteinExistence type="inferred from homology"/>
<dbReference type="AlphaFoldDB" id="A0A1W1CHI1"/>
<evidence type="ECO:0000256" key="3">
    <source>
        <dbReference type="ARBA" id="ARBA00023274"/>
    </source>
</evidence>
<dbReference type="FunFam" id="3.30.1490.10:FF:000001">
    <property type="entry name" value="30S ribosomal protein S8"/>
    <property type="match status" value="1"/>
</dbReference>
<dbReference type="GO" id="GO:0006412">
    <property type="term" value="P:translation"/>
    <property type="evidence" value="ECO:0007669"/>
    <property type="project" value="InterPro"/>
</dbReference>
<evidence type="ECO:0000256" key="1">
    <source>
        <dbReference type="ARBA" id="ARBA00006471"/>
    </source>
</evidence>
<accession>A0A1W1CHI1</accession>
<dbReference type="InterPro" id="IPR035987">
    <property type="entry name" value="Ribosomal_uS8_sf"/>
</dbReference>
<dbReference type="PANTHER" id="PTHR11758">
    <property type="entry name" value="40S RIBOSOMAL PROTEIN S15A"/>
    <property type="match status" value="1"/>
</dbReference>
<dbReference type="Gene3D" id="3.30.1370.30">
    <property type="match status" value="1"/>
</dbReference>
<dbReference type="NCBIfam" id="NF001109">
    <property type="entry name" value="PRK00136.1"/>
    <property type="match status" value="1"/>
</dbReference>
<dbReference type="Pfam" id="PF00410">
    <property type="entry name" value="Ribosomal_S8"/>
    <property type="match status" value="1"/>
</dbReference>
<evidence type="ECO:0000313" key="4">
    <source>
        <dbReference type="EMBL" id="SFV65256.1"/>
    </source>
</evidence>
<organism evidence="4">
    <name type="scientific">hydrothermal vent metagenome</name>
    <dbReference type="NCBI Taxonomy" id="652676"/>
    <lineage>
        <taxon>unclassified sequences</taxon>
        <taxon>metagenomes</taxon>
        <taxon>ecological metagenomes</taxon>
    </lineage>
</organism>
<dbReference type="GO" id="GO:0005737">
    <property type="term" value="C:cytoplasm"/>
    <property type="evidence" value="ECO:0007669"/>
    <property type="project" value="UniProtKB-ARBA"/>
</dbReference>
<keyword evidence="3" id="KW-0687">Ribonucleoprotein</keyword>
<gene>
    <name evidence="4" type="ORF">MNB_SV-12-1677</name>
</gene>
<reference evidence="4" key="1">
    <citation type="submission" date="2016-10" db="EMBL/GenBank/DDBJ databases">
        <authorList>
            <person name="de Groot N.N."/>
        </authorList>
    </citation>
    <scope>NUCLEOTIDE SEQUENCE</scope>
</reference>
<dbReference type="HAMAP" id="MF_01302_B">
    <property type="entry name" value="Ribosomal_uS8_B"/>
    <property type="match status" value="1"/>
</dbReference>
<evidence type="ECO:0000256" key="2">
    <source>
        <dbReference type="ARBA" id="ARBA00022980"/>
    </source>
</evidence>
<dbReference type="GO" id="GO:1990904">
    <property type="term" value="C:ribonucleoprotein complex"/>
    <property type="evidence" value="ECO:0007669"/>
    <property type="project" value="UniProtKB-KW"/>
</dbReference>